<comment type="caution">
    <text evidence="1">The sequence shown here is derived from an EMBL/GenBank/DDBJ whole genome shotgun (WGS) entry which is preliminary data.</text>
</comment>
<accession>A0A2A6D812</accession>
<sequence>MRALPVSELNGPFLCPTHLTKEVCLESNQHLCLARQYSHRCVPVFSPHQARWYPYKPHSFKGFFMPILETTLNSDSSNEGLAADVRALKIAVALLVTRIPLEHKPYAVCDALNNSGESSASELADLIKQFLDKAHNRT</sequence>
<organism evidence="1">
    <name type="scientific">Salmonella enterica</name>
    <name type="common">Salmonella choleraesuis</name>
    <dbReference type="NCBI Taxonomy" id="28901"/>
    <lineage>
        <taxon>Bacteria</taxon>
        <taxon>Pseudomonadati</taxon>
        <taxon>Pseudomonadota</taxon>
        <taxon>Gammaproteobacteria</taxon>
        <taxon>Enterobacterales</taxon>
        <taxon>Enterobacteriaceae</taxon>
        <taxon>Salmonella</taxon>
    </lineage>
</organism>
<dbReference type="EMBL" id="NPLM01000007">
    <property type="protein sequence ID" value="PDN83015.1"/>
    <property type="molecule type" value="Genomic_DNA"/>
</dbReference>
<proteinExistence type="predicted"/>
<name>A0A2A6D812_SALER</name>
<gene>
    <name evidence="1" type="ORF">CIC26_16930</name>
</gene>
<dbReference type="AlphaFoldDB" id="A0A2A6D812"/>
<evidence type="ECO:0000313" key="1">
    <source>
        <dbReference type="EMBL" id="PDN83015.1"/>
    </source>
</evidence>
<dbReference type="Proteomes" id="UP000873581">
    <property type="component" value="Unassembled WGS sequence"/>
</dbReference>
<protein>
    <submittedName>
        <fullName evidence="1">Uncharacterized protein</fullName>
    </submittedName>
</protein>
<reference evidence="1" key="1">
    <citation type="submission" date="2017-08" db="EMBL/GenBank/DDBJ databases">
        <title>Whole genome sequencing of Salmonella enterica.</title>
        <authorList>
            <person name="Bell R."/>
            <person name="Levy K."/>
        </authorList>
    </citation>
    <scope>NUCLEOTIDE SEQUENCE [LARGE SCALE GENOMIC DNA]</scope>
    <source>
        <strain evidence="1">CFSAN060805</strain>
    </source>
</reference>